<dbReference type="EMBL" id="SSNZ01000002">
    <property type="protein sequence ID" value="THF51731.1"/>
    <property type="molecule type" value="Genomic_DNA"/>
</dbReference>
<dbReference type="Proteomes" id="UP000307507">
    <property type="component" value="Unassembled WGS sequence"/>
</dbReference>
<sequence>MQNFKETGFIKSYPALLKLPITISEKSFLELVLSFTDKGNTFYMNYNAIAPYLGFQNVQSVKNVAHSLRKKGYIATNQSHNFNGSAGGSSTSIVINEELINLQLKSILKEERESIRSILSNNDNTTNKSTGSSEIVDENEDNNLRFSYQKMAVMTEQHQVIKDLILANFPNDGSTEITEEDRLKFLDFLKSVHSNAIMKVEDLKEFYRNIEVDEGYEEYKN</sequence>
<organism evidence="2 3">
    <name type="scientific">Flavobacterium supellecticarium</name>
    <dbReference type="NCBI Taxonomy" id="2565924"/>
    <lineage>
        <taxon>Bacteria</taxon>
        <taxon>Pseudomonadati</taxon>
        <taxon>Bacteroidota</taxon>
        <taxon>Flavobacteriia</taxon>
        <taxon>Flavobacteriales</taxon>
        <taxon>Flavobacteriaceae</taxon>
        <taxon>Flavobacterium</taxon>
    </lineage>
</organism>
<evidence type="ECO:0000256" key="1">
    <source>
        <dbReference type="SAM" id="MobiDB-lite"/>
    </source>
</evidence>
<dbReference type="AlphaFoldDB" id="A0A4S4A0C1"/>
<comment type="caution">
    <text evidence="2">The sequence shown here is derived from an EMBL/GenBank/DDBJ whole genome shotgun (WGS) entry which is preliminary data.</text>
</comment>
<feature type="compositionally biased region" description="Polar residues" evidence="1">
    <location>
        <begin position="119"/>
        <end position="133"/>
    </location>
</feature>
<gene>
    <name evidence="2" type="ORF">E6C50_08200</name>
</gene>
<reference evidence="2 3" key="1">
    <citation type="submission" date="2019-04" db="EMBL/GenBank/DDBJ databases">
        <title>Flavobacterium sp. nov. isolated from construction timber.</title>
        <authorList>
            <person name="Lin S.-Y."/>
            <person name="Chang C.-T."/>
            <person name="Young C.-C."/>
        </authorList>
    </citation>
    <scope>NUCLEOTIDE SEQUENCE [LARGE SCALE GENOMIC DNA]</scope>
    <source>
        <strain evidence="2 3">CC-CTC003</strain>
    </source>
</reference>
<evidence type="ECO:0008006" key="4">
    <source>
        <dbReference type="Google" id="ProtNLM"/>
    </source>
</evidence>
<dbReference type="RefSeq" id="WP_136402715.1">
    <property type="nucleotide sequence ID" value="NZ_SSNZ01000002.1"/>
</dbReference>
<proteinExistence type="predicted"/>
<accession>A0A4S4A0C1</accession>
<protein>
    <recommendedName>
        <fullName evidence="4">Helix-turn-helix domain-containing protein</fullName>
    </recommendedName>
</protein>
<keyword evidence="3" id="KW-1185">Reference proteome</keyword>
<feature type="region of interest" description="Disordered" evidence="1">
    <location>
        <begin position="119"/>
        <end position="138"/>
    </location>
</feature>
<name>A0A4S4A0C1_9FLAO</name>
<dbReference type="OrthoDB" id="10014360at2"/>
<evidence type="ECO:0000313" key="2">
    <source>
        <dbReference type="EMBL" id="THF51731.1"/>
    </source>
</evidence>
<evidence type="ECO:0000313" key="3">
    <source>
        <dbReference type="Proteomes" id="UP000307507"/>
    </source>
</evidence>